<keyword evidence="3 6" id="KW-0812">Transmembrane</keyword>
<reference evidence="9 10" key="1">
    <citation type="submission" date="2015-03" db="EMBL/GenBank/DDBJ databases">
        <authorList>
            <consortium name="Pathogen Informatics"/>
            <person name="Murphy D."/>
        </authorList>
    </citation>
    <scope>NUCLEOTIDE SEQUENCE [LARGE SCALE GENOMIC DNA]</scope>
    <source>
        <strain evidence="9">Type strain: CIP110230</strain>
        <strain evidence="10">type strain: CIP110230</strain>
    </source>
</reference>
<evidence type="ECO:0000313" key="8">
    <source>
        <dbReference type="EMBL" id="CNH46248.1"/>
    </source>
</evidence>
<keyword evidence="4 6" id="KW-1133">Transmembrane helix</keyword>
<evidence type="ECO:0000256" key="6">
    <source>
        <dbReference type="SAM" id="Phobius"/>
    </source>
</evidence>
<dbReference type="PANTHER" id="PTHR35007">
    <property type="entry name" value="INTEGRAL MEMBRANE PROTEIN-RELATED"/>
    <property type="match status" value="1"/>
</dbReference>
<feature type="transmembrane region" description="Helical" evidence="6">
    <location>
        <begin position="6"/>
        <end position="22"/>
    </location>
</feature>
<evidence type="ECO:0000256" key="1">
    <source>
        <dbReference type="ARBA" id="ARBA00004651"/>
    </source>
</evidence>
<reference evidence="8" key="2">
    <citation type="submission" date="2015-03" db="EMBL/GenBank/DDBJ databases">
        <authorList>
            <person name="Murphy D."/>
        </authorList>
    </citation>
    <scope>NUCLEOTIDE SEQUENCE [LARGE SCALE GENOMIC DNA]</scope>
    <source>
        <strain evidence="8">A125KOH2</strain>
    </source>
</reference>
<comment type="subcellular location">
    <subcellularLocation>
        <location evidence="1">Cell membrane</location>
        <topology evidence="1">Multi-pass membrane protein</topology>
    </subcellularLocation>
</comment>
<dbReference type="AlphaFoldDB" id="A0A0T9P6D1"/>
<protein>
    <submittedName>
        <fullName evidence="8 9">Tight adherance operon protein</fullName>
    </submittedName>
</protein>
<organism evidence="8 11">
    <name type="scientific">Yersinia pekkanenii</name>
    <dbReference type="NCBI Taxonomy" id="1288385"/>
    <lineage>
        <taxon>Bacteria</taxon>
        <taxon>Pseudomonadati</taxon>
        <taxon>Pseudomonadota</taxon>
        <taxon>Gammaproteobacteria</taxon>
        <taxon>Enterobacterales</taxon>
        <taxon>Yersiniaceae</taxon>
        <taxon>Yersinia</taxon>
    </lineage>
</organism>
<evidence type="ECO:0000313" key="11">
    <source>
        <dbReference type="Proteomes" id="UP000045840"/>
    </source>
</evidence>
<name>A0A0T9P6D1_9GAMM</name>
<accession>A0A0T9P6D1</accession>
<reference evidence="11" key="3">
    <citation type="submission" date="2015-03" db="EMBL/GenBank/DDBJ databases">
        <authorList>
            <consortium name="Pathogen Informatics"/>
        </authorList>
    </citation>
    <scope>NUCLEOTIDE SEQUENCE [LARGE SCALE GENOMIC DNA]</scope>
    <source>
        <strain evidence="11">A125KOH2</strain>
    </source>
</reference>
<dbReference type="EMBL" id="CWJL01000013">
    <property type="protein sequence ID" value="CRY67619.1"/>
    <property type="molecule type" value="Genomic_DNA"/>
</dbReference>
<feature type="transmembrane region" description="Helical" evidence="6">
    <location>
        <begin position="250"/>
        <end position="270"/>
    </location>
</feature>
<sequence>MNILLYTIMVLFGLIAFLMTRIKSNKIITYNKINNKDTLQVKNESKKSENKSDMNLSSLIRLPYILYNIIYFKILIVIVFITTMIILIAMRVMVVNTMNLLLFGSTMFIATIYLPRIVIKNIVSKKIKCLLQSLPFFIDITAACVQSGMTIDSALSYSTKKFQLINTDLSLIMSKITKRAEINGLESAIKEFQQCSNETEIKMFCSALQYSISFGSTVYDQLIKLSQDMREMQLLVTEEKNSKLATKMMFPLFVFILIPFVVLVISPSVLELLKYVQTI</sequence>
<evidence type="ECO:0000256" key="2">
    <source>
        <dbReference type="ARBA" id="ARBA00022475"/>
    </source>
</evidence>
<dbReference type="OrthoDB" id="9810662at2"/>
<keyword evidence="2" id="KW-1003">Cell membrane</keyword>
<proteinExistence type="predicted"/>
<dbReference type="EMBL" id="CQAZ01000009">
    <property type="protein sequence ID" value="CNH46248.1"/>
    <property type="molecule type" value="Genomic_DNA"/>
</dbReference>
<dbReference type="InterPro" id="IPR018076">
    <property type="entry name" value="T2SS_GspF_dom"/>
</dbReference>
<dbReference type="Proteomes" id="UP000044625">
    <property type="component" value="Unassembled WGS sequence"/>
</dbReference>
<evidence type="ECO:0000313" key="10">
    <source>
        <dbReference type="Proteomes" id="UP000044625"/>
    </source>
</evidence>
<dbReference type="PANTHER" id="PTHR35007:SF2">
    <property type="entry name" value="PILUS ASSEMBLE PROTEIN"/>
    <property type="match status" value="1"/>
</dbReference>
<dbReference type="RefSeq" id="WP_049611503.1">
    <property type="nucleotide sequence ID" value="NZ_CAWMMU010000013.1"/>
</dbReference>
<feature type="domain" description="Type II secretion system protein GspF" evidence="7">
    <location>
        <begin position="137"/>
        <end position="265"/>
    </location>
</feature>
<evidence type="ECO:0000313" key="9">
    <source>
        <dbReference type="EMBL" id="CRY67619.1"/>
    </source>
</evidence>
<keyword evidence="5 6" id="KW-0472">Membrane</keyword>
<feature type="transmembrane region" description="Helical" evidence="6">
    <location>
        <begin position="70"/>
        <end position="94"/>
    </location>
</feature>
<keyword evidence="10" id="KW-1185">Reference proteome</keyword>
<evidence type="ECO:0000256" key="3">
    <source>
        <dbReference type="ARBA" id="ARBA00022692"/>
    </source>
</evidence>
<gene>
    <name evidence="8" type="primary">tadC</name>
    <name evidence="8" type="ORF">ERS008529_01299</name>
    <name evidence="9" type="ORF">ERS137968_02700</name>
</gene>
<dbReference type="Pfam" id="PF00482">
    <property type="entry name" value="T2SSF"/>
    <property type="match status" value="1"/>
</dbReference>
<evidence type="ECO:0000259" key="7">
    <source>
        <dbReference type="Pfam" id="PF00482"/>
    </source>
</evidence>
<feature type="transmembrane region" description="Helical" evidence="6">
    <location>
        <begin position="100"/>
        <end position="119"/>
    </location>
</feature>
<evidence type="ECO:0000256" key="5">
    <source>
        <dbReference type="ARBA" id="ARBA00023136"/>
    </source>
</evidence>
<dbReference type="GO" id="GO:0005886">
    <property type="term" value="C:plasma membrane"/>
    <property type="evidence" value="ECO:0007669"/>
    <property type="project" value="UniProtKB-SubCell"/>
</dbReference>
<dbReference type="STRING" id="1288385.ERS137968_02700"/>
<evidence type="ECO:0000256" key="4">
    <source>
        <dbReference type="ARBA" id="ARBA00022989"/>
    </source>
</evidence>
<dbReference type="Proteomes" id="UP000045840">
    <property type="component" value="Unassembled WGS sequence"/>
</dbReference>